<sequence length="538" mass="59968">MVNVQMPALAHSILTLEQQRAAAARTDGRIIGTGEADFTKGNTCYKLNYKGKPFQLVDVPGIEGDETKYAHMVKAAVAKAHLVFYVNGTNKKPEKATAEKIRRYLHRGTQVCPIVNVRGNADAYEFEEDRAALANHGSCGAALEQTTEVLRSVLTDDVLLPGYCVQGLLGFSSLAMTKGKTTIHTSREHDLVVHQRKYVKYFGSTKNMFAFSQMQEIARVLHKKLERFKEDIVESNKVKVREMLAENVHVLSTLADEHKKFLGRVQPEFDKCREAIEGALQTFERVMTAGRKNLWSEFFNDMSDQADSIVADHFGDNDEITARLDKAFKRGQAQVADKLNQQMEEHVKILQDSLGQAMQRLAEDVRRVEFQQRVRVEEPGTTSLYRSATLDMDFGIKGWGSVAFNIGSFAMTGAGIGSSFPVIGTAIGAVVGALVGALASLGHYFLGKEKRIRAAQGQVQEKIDEARDRVMGGLAQEQKKIIDPVRRETTDTVLNQVNTMQANLVRPLKIIERQITLLTNIQHQLEKMSYGTIQAIQH</sequence>
<dbReference type="GO" id="GO:0005525">
    <property type="term" value="F:GTP binding"/>
    <property type="evidence" value="ECO:0007669"/>
    <property type="project" value="InterPro"/>
</dbReference>
<dbReference type="SUPFAM" id="SSF52540">
    <property type="entry name" value="P-loop containing nucleoside triphosphate hydrolases"/>
    <property type="match status" value="1"/>
</dbReference>
<keyword evidence="4" id="KW-1185">Reference proteome</keyword>
<evidence type="ECO:0000313" key="4">
    <source>
        <dbReference type="Proteomes" id="UP000443353"/>
    </source>
</evidence>
<evidence type="ECO:0000313" key="3">
    <source>
        <dbReference type="EMBL" id="MVW64159.1"/>
    </source>
</evidence>
<dbReference type="AlphaFoldDB" id="A0A7X3KAK5"/>
<accession>A0A7X3KAK5</accession>
<organism evidence="3 4">
    <name type="scientific">Massilia cellulosiltytica</name>
    <dbReference type="NCBI Taxonomy" id="2683234"/>
    <lineage>
        <taxon>Bacteria</taxon>
        <taxon>Pseudomonadati</taxon>
        <taxon>Pseudomonadota</taxon>
        <taxon>Betaproteobacteria</taxon>
        <taxon>Burkholderiales</taxon>
        <taxon>Oxalobacteraceae</taxon>
        <taxon>Telluria group</taxon>
        <taxon>Massilia</taxon>
    </lineage>
</organism>
<gene>
    <name evidence="3" type="ORF">GPY61_29940</name>
</gene>
<keyword evidence="1" id="KW-0472">Membrane</keyword>
<feature type="transmembrane region" description="Helical" evidence="1">
    <location>
        <begin position="422"/>
        <end position="446"/>
    </location>
</feature>
<dbReference type="Gene3D" id="3.40.50.300">
    <property type="entry name" value="P-loop containing nucleotide triphosphate hydrolases"/>
    <property type="match status" value="1"/>
</dbReference>
<dbReference type="InterPro" id="IPR006073">
    <property type="entry name" value="GTP-bd"/>
</dbReference>
<feature type="domain" description="G" evidence="2">
    <location>
        <begin position="37"/>
        <end position="106"/>
    </location>
</feature>
<reference evidence="3 4" key="1">
    <citation type="submission" date="2019-12" db="EMBL/GenBank/DDBJ databases">
        <authorList>
            <person name="Li C."/>
            <person name="Zhao J."/>
        </authorList>
    </citation>
    <scope>NUCLEOTIDE SEQUENCE [LARGE SCALE GENOMIC DNA]</scope>
    <source>
        <strain evidence="3 4">NEAU-DD11</strain>
    </source>
</reference>
<evidence type="ECO:0000259" key="2">
    <source>
        <dbReference type="Pfam" id="PF01926"/>
    </source>
</evidence>
<keyword evidence="1" id="KW-0812">Transmembrane</keyword>
<evidence type="ECO:0000256" key="1">
    <source>
        <dbReference type="SAM" id="Phobius"/>
    </source>
</evidence>
<dbReference type="Pfam" id="PF01926">
    <property type="entry name" value="MMR_HSR1"/>
    <property type="match status" value="1"/>
</dbReference>
<dbReference type="Proteomes" id="UP000443353">
    <property type="component" value="Unassembled WGS sequence"/>
</dbReference>
<dbReference type="InterPro" id="IPR027417">
    <property type="entry name" value="P-loop_NTPase"/>
</dbReference>
<protein>
    <recommendedName>
        <fullName evidence="2">G domain-containing protein</fullName>
    </recommendedName>
</protein>
<dbReference type="EMBL" id="WSES01000012">
    <property type="protein sequence ID" value="MVW64159.1"/>
    <property type="molecule type" value="Genomic_DNA"/>
</dbReference>
<keyword evidence="1" id="KW-1133">Transmembrane helix</keyword>
<proteinExistence type="predicted"/>
<comment type="caution">
    <text evidence="3">The sequence shown here is derived from an EMBL/GenBank/DDBJ whole genome shotgun (WGS) entry which is preliminary data.</text>
</comment>
<name>A0A7X3KAK5_9BURK</name>